<dbReference type="EMBL" id="UXSR01000015">
    <property type="protein sequence ID" value="VDD74209.1"/>
    <property type="molecule type" value="Genomic_DNA"/>
</dbReference>
<gene>
    <name evidence="1" type="ORF">MCOS_LOCUS212</name>
</gene>
<reference evidence="1 2" key="2">
    <citation type="submission" date="2018-10" db="EMBL/GenBank/DDBJ databases">
        <authorList>
            <consortium name="Pathogen Informatics"/>
        </authorList>
    </citation>
    <scope>NUCLEOTIDE SEQUENCE [LARGE SCALE GENOMIC DNA]</scope>
</reference>
<protein>
    <submittedName>
        <fullName evidence="1 3">Uncharacterized protein</fullName>
    </submittedName>
</protein>
<keyword evidence="2" id="KW-1185">Reference proteome</keyword>
<evidence type="ECO:0000313" key="3">
    <source>
        <dbReference type="WBParaSite" id="MCOS_0000021101-mRNA-1"/>
    </source>
</evidence>
<evidence type="ECO:0000313" key="2">
    <source>
        <dbReference type="Proteomes" id="UP000267029"/>
    </source>
</evidence>
<sequence length="114" mass="12323">MENIYMQPQLIDRKCDEGCTTPLPNVAKGAPFEHGSPSDEVLRGHPRVANAFSHCGSRTGGRSKLHFWLTAAAAATTHVPPTATGKDLLAAVLKGAHREPVLPIKFANRRELCL</sequence>
<reference evidence="3" key="1">
    <citation type="submission" date="2017-02" db="UniProtKB">
        <authorList>
            <consortium name="WormBaseParasite"/>
        </authorList>
    </citation>
    <scope>IDENTIFICATION</scope>
</reference>
<dbReference type="AlphaFoldDB" id="A0A0R3U1H3"/>
<proteinExistence type="predicted"/>
<dbReference type="WBParaSite" id="MCOS_0000021101-mRNA-1">
    <property type="protein sequence ID" value="MCOS_0000021101-mRNA-1"/>
    <property type="gene ID" value="MCOS_0000021101"/>
</dbReference>
<organism evidence="3">
    <name type="scientific">Mesocestoides corti</name>
    <name type="common">Flatworm</name>
    <dbReference type="NCBI Taxonomy" id="53468"/>
    <lineage>
        <taxon>Eukaryota</taxon>
        <taxon>Metazoa</taxon>
        <taxon>Spiralia</taxon>
        <taxon>Lophotrochozoa</taxon>
        <taxon>Platyhelminthes</taxon>
        <taxon>Cestoda</taxon>
        <taxon>Eucestoda</taxon>
        <taxon>Cyclophyllidea</taxon>
        <taxon>Mesocestoididae</taxon>
        <taxon>Mesocestoides</taxon>
    </lineage>
</organism>
<accession>A0A0R3U1H3</accession>
<name>A0A0R3U1H3_MESCO</name>
<dbReference type="Proteomes" id="UP000267029">
    <property type="component" value="Unassembled WGS sequence"/>
</dbReference>
<evidence type="ECO:0000313" key="1">
    <source>
        <dbReference type="EMBL" id="VDD74209.1"/>
    </source>
</evidence>